<dbReference type="InterPro" id="IPR052514">
    <property type="entry name" value="SAM-dependent_MTase"/>
</dbReference>
<dbReference type="InterPro" id="IPR006342">
    <property type="entry name" value="FkbM_mtfrase"/>
</dbReference>
<dbReference type="Pfam" id="PF05050">
    <property type="entry name" value="Methyltransf_21"/>
    <property type="match status" value="1"/>
</dbReference>
<evidence type="ECO:0000259" key="1">
    <source>
        <dbReference type="Pfam" id="PF05050"/>
    </source>
</evidence>
<gene>
    <name evidence="2" type="ORF">Q4F19_04765</name>
</gene>
<sequence>MARAYPGLPPTFLEEAASIARRIRRRLRERRCRALTRAEPIDAGRTLVTVRETTPMLIDPSDEGLSRSLVADGYWEMWLTEALEAVLKPGMVAIDIGANLGYFSLLMAERVGASGRVHAFEPNPIMADLLVESAARSGLADRISLHRDPLWDLDGEASVLRVPDGEPKNAHLITHAGDEIEGIRMISRRLDGFGDLLDADVIKIDVEGAEERIWRGMAGLFGRGRPLTIFLEFSPVRYEDPMAFLEDIMAQGFTLGELSVSYGIRATTAERILAGAADEDRMLALRRAAQA</sequence>
<name>A0ABT8Y5T9_9SPHN</name>
<dbReference type="SUPFAM" id="SSF53335">
    <property type="entry name" value="S-adenosyl-L-methionine-dependent methyltransferases"/>
    <property type="match status" value="1"/>
</dbReference>
<protein>
    <submittedName>
        <fullName evidence="2">FkbM family methyltransferase</fullName>
    </submittedName>
</protein>
<comment type="caution">
    <text evidence="2">The sequence shown here is derived from an EMBL/GenBank/DDBJ whole genome shotgun (WGS) entry which is preliminary data.</text>
</comment>
<dbReference type="Gene3D" id="3.40.50.150">
    <property type="entry name" value="Vaccinia Virus protein VP39"/>
    <property type="match status" value="1"/>
</dbReference>
<accession>A0ABT8Y5T9</accession>
<evidence type="ECO:0000313" key="3">
    <source>
        <dbReference type="Proteomes" id="UP001169764"/>
    </source>
</evidence>
<keyword evidence="3" id="KW-1185">Reference proteome</keyword>
<reference evidence="2" key="1">
    <citation type="submission" date="2023-07" db="EMBL/GenBank/DDBJ databases">
        <authorList>
            <person name="Kim M."/>
        </authorList>
    </citation>
    <scope>NUCLEOTIDE SEQUENCE</scope>
    <source>
        <strain evidence="2">BIUV-7</strain>
    </source>
</reference>
<dbReference type="NCBIfam" id="TIGR01444">
    <property type="entry name" value="fkbM_fam"/>
    <property type="match status" value="1"/>
</dbReference>
<dbReference type="RefSeq" id="WP_303540319.1">
    <property type="nucleotide sequence ID" value="NZ_JAUOTP010000002.1"/>
</dbReference>
<keyword evidence="2" id="KW-0808">Transferase</keyword>
<feature type="domain" description="Methyltransferase FkbM" evidence="1">
    <location>
        <begin position="95"/>
        <end position="245"/>
    </location>
</feature>
<organism evidence="2 3">
    <name type="scientific">Sphingomonas natans</name>
    <dbReference type="NCBI Taxonomy" id="3063330"/>
    <lineage>
        <taxon>Bacteria</taxon>
        <taxon>Pseudomonadati</taxon>
        <taxon>Pseudomonadota</taxon>
        <taxon>Alphaproteobacteria</taxon>
        <taxon>Sphingomonadales</taxon>
        <taxon>Sphingomonadaceae</taxon>
        <taxon>Sphingomonas</taxon>
    </lineage>
</organism>
<dbReference type="InterPro" id="IPR029063">
    <property type="entry name" value="SAM-dependent_MTases_sf"/>
</dbReference>
<dbReference type="GO" id="GO:0032259">
    <property type="term" value="P:methylation"/>
    <property type="evidence" value="ECO:0007669"/>
    <property type="project" value="UniProtKB-KW"/>
</dbReference>
<dbReference type="Proteomes" id="UP001169764">
    <property type="component" value="Unassembled WGS sequence"/>
</dbReference>
<dbReference type="GO" id="GO:0008168">
    <property type="term" value="F:methyltransferase activity"/>
    <property type="evidence" value="ECO:0007669"/>
    <property type="project" value="UniProtKB-KW"/>
</dbReference>
<evidence type="ECO:0000313" key="2">
    <source>
        <dbReference type="EMBL" id="MDO6413688.1"/>
    </source>
</evidence>
<dbReference type="PANTHER" id="PTHR34203:SF15">
    <property type="entry name" value="SLL1173 PROTEIN"/>
    <property type="match status" value="1"/>
</dbReference>
<keyword evidence="2" id="KW-0489">Methyltransferase</keyword>
<dbReference type="PANTHER" id="PTHR34203">
    <property type="entry name" value="METHYLTRANSFERASE, FKBM FAMILY PROTEIN"/>
    <property type="match status" value="1"/>
</dbReference>
<proteinExistence type="predicted"/>
<dbReference type="EMBL" id="JAUOTP010000002">
    <property type="protein sequence ID" value="MDO6413688.1"/>
    <property type="molecule type" value="Genomic_DNA"/>
</dbReference>